<reference evidence="1" key="1">
    <citation type="submission" date="2016-07" db="EMBL/GenBank/DDBJ databases">
        <title>Microvirga ossetica sp. nov. a new species of rhizobia isolated from root nodules of the legume species Vicia alpestris Steven originated from North Ossetia region in the Caucasus.</title>
        <authorList>
            <person name="Safronova V.I."/>
            <person name="Kuznetsova I.G."/>
            <person name="Sazanova A.L."/>
            <person name="Belimov A."/>
            <person name="Andronov E."/>
            <person name="Osledkin Y.S."/>
            <person name="Onishchuk O.P."/>
            <person name="Kurchak O.N."/>
            <person name="Shaposhnikov A.I."/>
            <person name="Willems A."/>
            <person name="Tikhonovich I.A."/>
        </authorList>
    </citation>
    <scope>NUCLEOTIDE SEQUENCE [LARGE SCALE GENOMIC DNA]</scope>
    <source>
        <strain evidence="1">V5/3M</strain>
    </source>
</reference>
<organism evidence="1">
    <name type="scientific">Microvirga ossetica</name>
    <dbReference type="NCBI Taxonomy" id="1882682"/>
    <lineage>
        <taxon>Bacteria</taxon>
        <taxon>Pseudomonadati</taxon>
        <taxon>Pseudomonadota</taxon>
        <taxon>Alphaproteobacteria</taxon>
        <taxon>Hyphomicrobiales</taxon>
        <taxon>Methylobacteriaceae</taxon>
        <taxon>Microvirga</taxon>
    </lineage>
</organism>
<protein>
    <submittedName>
        <fullName evidence="1">Uncharacterized protein</fullName>
    </submittedName>
</protein>
<evidence type="ECO:0000313" key="1">
    <source>
        <dbReference type="EMBL" id="ANY79538.1"/>
    </source>
</evidence>
<dbReference type="RefSeq" id="WP_099510552.1">
    <property type="nucleotide sequence ID" value="NZ_CP016616.1"/>
</dbReference>
<sequence>MATRKNRLNDFITDRDPPSDYPVQVLCEDHVGTYLIRFPCQHTDGTWRNQATGEVIAGTVIGWREFSHDRRRKMLTLGS</sequence>
<name>A0A1B2EHU0_9HYPH</name>
<gene>
    <name evidence="1" type="ORF">BB934_15980</name>
</gene>
<dbReference type="AlphaFoldDB" id="A0A1B2EHU0"/>
<accession>A0A1B2EHU0</accession>
<dbReference type="OrthoDB" id="8243867at2"/>
<proteinExistence type="predicted"/>
<dbReference type="EMBL" id="CP016616">
    <property type="protein sequence ID" value="ANY79538.1"/>
    <property type="molecule type" value="Genomic_DNA"/>
</dbReference>
<dbReference type="KEGG" id="moc:BB934_15980"/>